<dbReference type="Proteomes" id="UP001196408">
    <property type="component" value="Unassembled WGS sequence"/>
</dbReference>
<dbReference type="EMBL" id="JAHOEF010000015">
    <property type="protein sequence ID" value="MBV3382303.1"/>
    <property type="molecule type" value="Genomic_DNA"/>
</dbReference>
<dbReference type="Proteomes" id="UP001197492">
    <property type="component" value="Unassembled WGS sequence"/>
</dbReference>
<protein>
    <recommendedName>
        <fullName evidence="5">Prophage tail endopeptidase domain-containing protein</fullName>
    </recommendedName>
</protein>
<dbReference type="RefSeq" id="WP_217747269.1">
    <property type="nucleotide sequence ID" value="NZ_JAHOEB010000016.1"/>
</dbReference>
<sequence length="534" mass="60342">MLIKYGETNVTDRLLDYKMSVSFADCRMIGNVPSIELTMKFDNYDGILDNIDISKYWEVKENDASDTRYFKVYDQPEKYTKELTLKMYDNNYSLDIAYDTKLSYPVTIKDQLDEIESLTGLSIIREGIPQYVLDKSVSWYDNTIVIRNYLGWIAELFGANVYATGIDSIRFVPIEKTAFAATQDLTDYEKNEVYTLTRVYAENGLNPLSKGDETGNTLFIDSANLYADEQSIIDSIYDRLKGLTFNQVKNVTMISIDNLLPGALVNYNSNEFTFFVSDLTVNYKGGQFSMSTVDGSVTTKNEEKTVKRVSNTTRIRKLQVQQDQESLKLDIIAKEQEGINDKMAQLSLSNEKISLRVSEVEEKAGEAIKQAQGSVKKFVCEYASSNDGTIPPETGWSETAPTWRPGFYIWQRTATTINNTVTYSTPVCITGAKGENSILLCIESSNGTTFKNSDVATIFTVNIYVGGVVIDNSSKLRETFGDNAYLQWFIKRHGETEFSKIPLDDSRLNDNGFMFTISAKDIKFKAVFNCELNI</sequence>
<evidence type="ECO:0000313" key="2">
    <source>
        <dbReference type="EMBL" id="MBV3392406.1"/>
    </source>
</evidence>
<evidence type="ECO:0000313" key="4">
    <source>
        <dbReference type="Proteomes" id="UP001197492"/>
    </source>
</evidence>
<name>A0AAW4MZH3_9FIRM</name>
<proteinExistence type="predicted"/>
<reference evidence="1 4" key="1">
    <citation type="submission" date="2021-06" db="EMBL/GenBank/DDBJ databases">
        <title>Collection of gut derived symbiotic bacterial strains cultured from healthy donors.</title>
        <authorList>
            <person name="Lin H."/>
            <person name="Littmann E."/>
            <person name="Pamer E.G."/>
        </authorList>
    </citation>
    <scope>NUCLEOTIDE SEQUENCE</scope>
    <source>
        <strain evidence="2 4">MSK.21.70</strain>
        <strain evidence="1">MSK.21.82</strain>
    </source>
</reference>
<organism evidence="1 3">
    <name type="scientific">Catenibacterium mitsuokai</name>
    <dbReference type="NCBI Taxonomy" id="100886"/>
    <lineage>
        <taxon>Bacteria</taxon>
        <taxon>Bacillati</taxon>
        <taxon>Bacillota</taxon>
        <taxon>Erysipelotrichia</taxon>
        <taxon>Erysipelotrichales</taxon>
        <taxon>Coprobacillaceae</taxon>
        <taxon>Catenibacterium</taxon>
    </lineage>
</organism>
<comment type="caution">
    <text evidence="1">The sequence shown here is derived from an EMBL/GenBank/DDBJ whole genome shotgun (WGS) entry which is preliminary data.</text>
</comment>
<dbReference type="EMBL" id="JAHOEL010000016">
    <property type="protein sequence ID" value="MBV3392406.1"/>
    <property type="molecule type" value="Genomic_DNA"/>
</dbReference>
<evidence type="ECO:0000313" key="3">
    <source>
        <dbReference type="Proteomes" id="UP001196408"/>
    </source>
</evidence>
<accession>A0AAW4MZH3</accession>
<evidence type="ECO:0008006" key="5">
    <source>
        <dbReference type="Google" id="ProtNLM"/>
    </source>
</evidence>
<dbReference type="AlphaFoldDB" id="A0AAW4MZH3"/>
<evidence type="ECO:0000313" key="1">
    <source>
        <dbReference type="EMBL" id="MBV3382303.1"/>
    </source>
</evidence>
<gene>
    <name evidence="1" type="ORF">KSV97_03465</name>
    <name evidence="2" type="ORF">KSW06_03870</name>
</gene>
<keyword evidence="4" id="KW-1185">Reference proteome</keyword>